<dbReference type="Proteomes" id="UP000245464">
    <property type="component" value="Chromosome 2"/>
</dbReference>
<reference evidence="2 4" key="1">
    <citation type="journal article" date="2018" name="BMC Genomics">
        <title>Comparative genomics of the wheat fungal pathogen Pyrenophora tritici-repentis reveals chromosomal variations and genome plasticity.</title>
        <authorList>
            <person name="Moolhuijzen P."/>
            <person name="See P.T."/>
            <person name="Hane J.K."/>
            <person name="Shi G."/>
            <person name="Liu Z."/>
            <person name="Oliver R.P."/>
            <person name="Moffat C.S."/>
        </authorList>
    </citation>
    <scope>NUCLEOTIDE SEQUENCE [LARGE SCALE GENOMIC DNA]</scope>
    <source>
        <strain evidence="2">M4</strain>
    </source>
</reference>
<sequence length="144" mass="15657">MADLATEQNPNDNGSYGNDSTELSGSHHNDDHSDETAPRDRIISVLPPDNDTTVAYVGSCITDNSSSAREDGDNDKDHGAKVNKYHVHIEEDNDGKHYLIFFGNPSATECDEPESTSVLQSPSAPGPFKRCRMSMSEGKQKSVT</sequence>
<accession>A0A317AHA3</accession>
<dbReference type="EMBL" id="NRDI02000035">
    <property type="protein sequence ID" value="KAI1507676.1"/>
    <property type="molecule type" value="Genomic_DNA"/>
</dbReference>
<reference evidence="5" key="4">
    <citation type="journal article" date="2022" name="Microb. Genom.">
        <title>A global pangenome for the wheat fungal pathogen Pyrenophora tritici-repentis and prediction of effector protein structural homology.</title>
        <authorList>
            <person name="Moolhuijzen P.M."/>
            <person name="See P.T."/>
            <person name="Shi G."/>
            <person name="Powell H.R."/>
            <person name="Cockram J."/>
            <person name="Jorgensen L.N."/>
            <person name="Benslimane H."/>
            <person name="Strelkov S.E."/>
            <person name="Turner J."/>
            <person name="Liu Z."/>
            <person name="Moffat C.S."/>
        </authorList>
    </citation>
    <scope>NUCLEOTIDE SEQUENCE [LARGE SCALE GENOMIC DNA]</scope>
</reference>
<name>A0A317AHA3_9PLEO</name>
<reference evidence="3" key="3">
    <citation type="journal article" date="2022" name="bioRxiv">
        <title>A global pangenome for the wheat fungal pathogen Pyrenophora tritici-repentis and prediction of effector protein structural homology.</title>
        <authorList>
            <person name="Moolhuijzen P."/>
            <person name="See P.T."/>
            <person name="Shi G."/>
            <person name="Powell H.R."/>
            <person name="Cockram J."/>
            <person name="Jorgensen L.N."/>
            <person name="Benslimane H."/>
            <person name="Strelkov S.E."/>
            <person name="Turner J."/>
            <person name="Liu Z."/>
            <person name="Moffat C.S."/>
        </authorList>
    </citation>
    <scope>NUCLEOTIDE SEQUENCE</scope>
    <source>
        <strain evidence="3">86-124</strain>
    </source>
</reference>
<keyword evidence="5" id="KW-1185">Reference proteome</keyword>
<evidence type="ECO:0000313" key="5">
    <source>
        <dbReference type="Proteomes" id="UP000249757"/>
    </source>
</evidence>
<dbReference type="AlphaFoldDB" id="A0A317AHA3"/>
<organism evidence="2 4">
    <name type="scientific">Pyrenophora tritici-repentis</name>
    <dbReference type="NCBI Taxonomy" id="45151"/>
    <lineage>
        <taxon>Eukaryota</taxon>
        <taxon>Fungi</taxon>
        <taxon>Dikarya</taxon>
        <taxon>Ascomycota</taxon>
        <taxon>Pezizomycotina</taxon>
        <taxon>Dothideomycetes</taxon>
        <taxon>Pleosporomycetidae</taxon>
        <taxon>Pleosporales</taxon>
        <taxon>Pleosporineae</taxon>
        <taxon>Pleosporaceae</taxon>
        <taxon>Pyrenophora</taxon>
    </lineage>
</organism>
<dbReference type="Proteomes" id="UP000249757">
    <property type="component" value="Unassembled WGS sequence"/>
</dbReference>
<reference evidence="3" key="2">
    <citation type="submission" date="2021-05" db="EMBL/GenBank/DDBJ databases">
        <authorList>
            <person name="Moolhuijzen P.M."/>
            <person name="Moffat C.S."/>
        </authorList>
    </citation>
    <scope>NUCLEOTIDE SEQUENCE</scope>
    <source>
        <strain evidence="3">86-124</strain>
    </source>
</reference>
<feature type="compositionally biased region" description="Basic and acidic residues" evidence="1">
    <location>
        <begin position="25"/>
        <end position="42"/>
    </location>
</feature>
<feature type="compositionally biased region" description="Polar residues" evidence="1">
    <location>
        <begin position="1"/>
        <end position="24"/>
    </location>
</feature>
<evidence type="ECO:0000256" key="1">
    <source>
        <dbReference type="SAM" id="MobiDB-lite"/>
    </source>
</evidence>
<evidence type="ECO:0000313" key="2">
    <source>
        <dbReference type="EMBL" id="KAF7573883.1"/>
    </source>
</evidence>
<evidence type="ECO:0000313" key="3">
    <source>
        <dbReference type="EMBL" id="KAI1507676.1"/>
    </source>
</evidence>
<protein>
    <submittedName>
        <fullName evidence="2">Uncharacterized protein</fullName>
    </submittedName>
</protein>
<evidence type="ECO:0000313" key="4">
    <source>
        <dbReference type="Proteomes" id="UP000245464"/>
    </source>
</evidence>
<proteinExistence type="predicted"/>
<feature type="region of interest" description="Disordered" evidence="1">
    <location>
        <begin position="1"/>
        <end position="50"/>
    </location>
</feature>
<feature type="region of interest" description="Disordered" evidence="1">
    <location>
        <begin position="111"/>
        <end position="144"/>
    </location>
</feature>
<gene>
    <name evidence="3" type="ORF">Ptr86124_013393</name>
    <name evidence="2" type="ORF">PtrM4_055060</name>
</gene>
<dbReference type="EMBL" id="NQIK02000002">
    <property type="protein sequence ID" value="KAF7573883.1"/>
    <property type="molecule type" value="Genomic_DNA"/>
</dbReference>
<comment type="caution">
    <text evidence="2">The sequence shown here is derived from an EMBL/GenBank/DDBJ whole genome shotgun (WGS) entry which is preliminary data.</text>
</comment>